<dbReference type="Proteomes" id="UP000218334">
    <property type="component" value="Unassembled WGS sequence"/>
</dbReference>
<name>A0A2H3BEX6_9AGAR</name>
<dbReference type="AlphaFoldDB" id="A0A2H3BEX6"/>
<proteinExistence type="predicted"/>
<gene>
    <name evidence="1" type="ORF">ARMSODRAFT_161897</name>
</gene>
<sequence length="107" mass="12669">MTSLRRFKIPHIRSCSKLRTQWIHIDCPTSGRLGTISFVQENLKRLMYEKCVLWQMPSFCSRRHRGIGRHLDSKSYRSYRMVARFTLHRHYVSKVGLTFGDHICGQA</sequence>
<accession>A0A2H3BEX6</accession>
<reference evidence="2" key="1">
    <citation type="journal article" date="2017" name="Nat. Ecol. Evol.">
        <title>Genome expansion and lineage-specific genetic innovations in the forest pathogenic fungi Armillaria.</title>
        <authorList>
            <person name="Sipos G."/>
            <person name="Prasanna A.N."/>
            <person name="Walter M.C."/>
            <person name="O'Connor E."/>
            <person name="Balint B."/>
            <person name="Krizsan K."/>
            <person name="Kiss B."/>
            <person name="Hess J."/>
            <person name="Varga T."/>
            <person name="Slot J."/>
            <person name="Riley R."/>
            <person name="Boka B."/>
            <person name="Rigling D."/>
            <person name="Barry K."/>
            <person name="Lee J."/>
            <person name="Mihaltcheva S."/>
            <person name="LaButti K."/>
            <person name="Lipzen A."/>
            <person name="Waldron R."/>
            <person name="Moloney N.M."/>
            <person name="Sperisen C."/>
            <person name="Kredics L."/>
            <person name="Vagvoelgyi C."/>
            <person name="Patrignani A."/>
            <person name="Fitzpatrick D."/>
            <person name="Nagy I."/>
            <person name="Doyle S."/>
            <person name="Anderson J.B."/>
            <person name="Grigoriev I.V."/>
            <person name="Gueldener U."/>
            <person name="Muensterkoetter M."/>
            <person name="Nagy L.G."/>
        </authorList>
    </citation>
    <scope>NUCLEOTIDE SEQUENCE [LARGE SCALE GENOMIC DNA]</scope>
    <source>
        <strain evidence="2">28-4</strain>
    </source>
</reference>
<evidence type="ECO:0000313" key="1">
    <source>
        <dbReference type="EMBL" id="PBK69399.1"/>
    </source>
</evidence>
<keyword evidence="2" id="KW-1185">Reference proteome</keyword>
<dbReference type="EMBL" id="KZ293429">
    <property type="protein sequence ID" value="PBK69399.1"/>
    <property type="molecule type" value="Genomic_DNA"/>
</dbReference>
<evidence type="ECO:0000313" key="2">
    <source>
        <dbReference type="Proteomes" id="UP000218334"/>
    </source>
</evidence>
<protein>
    <submittedName>
        <fullName evidence="1">Uncharacterized protein</fullName>
    </submittedName>
</protein>
<organism evidence="1 2">
    <name type="scientific">Armillaria solidipes</name>
    <dbReference type="NCBI Taxonomy" id="1076256"/>
    <lineage>
        <taxon>Eukaryota</taxon>
        <taxon>Fungi</taxon>
        <taxon>Dikarya</taxon>
        <taxon>Basidiomycota</taxon>
        <taxon>Agaricomycotina</taxon>
        <taxon>Agaricomycetes</taxon>
        <taxon>Agaricomycetidae</taxon>
        <taxon>Agaricales</taxon>
        <taxon>Marasmiineae</taxon>
        <taxon>Physalacriaceae</taxon>
        <taxon>Armillaria</taxon>
    </lineage>
</organism>